<dbReference type="CDD" id="cd04077">
    <property type="entry name" value="Peptidases_S8_PCSK9_ProteinaseK_like"/>
    <property type="match status" value="1"/>
</dbReference>
<gene>
    <name evidence="12" type="ORF">FGG08_004295</name>
</gene>
<dbReference type="Pfam" id="PF05922">
    <property type="entry name" value="Inhibitor_I9"/>
    <property type="match status" value="1"/>
</dbReference>
<dbReference type="PANTHER" id="PTHR43806">
    <property type="entry name" value="PEPTIDASE S8"/>
    <property type="match status" value="1"/>
</dbReference>
<dbReference type="Gene3D" id="3.40.50.200">
    <property type="entry name" value="Peptidase S8/S53 domain"/>
    <property type="match status" value="1"/>
</dbReference>
<evidence type="ECO:0000256" key="9">
    <source>
        <dbReference type="SAM" id="SignalP"/>
    </source>
</evidence>
<organism evidence="12 13">
    <name type="scientific">Glutinoglossum americanum</name>
    <dbReference type="NCBI Taxonomy" id="1670608"/>
    <lineage>
        <taxon>Eukaryota</taxon>
        <taxon>Fungi</taxon>
        <taxon>Dikarya</taxon>
        <taxon>Ascomycota</taxon>
        <taxon>Pezizomycotina</taxon>
        <taxon>Geoglossomycetes</taxon>
        <taxon>Geoglossales</taxon>
        <taxon>Geoglossaceae</taxon>
        <taxon>Glutinoglossum</taxon>
    </lineage>
</organism>
<keyword evidence="5 6" id="KW-0720">Serine protease</keyword>
<dbReference type="SUPFAM" id="SSF52743">
    <property type="entry name" value="Subtilisin-like"/>
    <property type="match status" value="1"/>
</dbReference>
<dbReference type="OrthoDB" id="206201at2759"/>
<dbReference type="InterPro" id="IPR034193">
    <property type="entry name" value="PCSK9_ProteinaseK-like"/>
</dbReference>
<evidence type="ECO:0000313" key="13">
    <source>
        <dbReference type="Proteomes" id="UP000698800"/>
    </source>
</evidence>
<feature type="domain" description="Peptidase S8/S53" evidence="10">
    <location>
        <begin position="177"/>
        <end position="419"/>
    </location>
</feature>
<protein>
    <recommendedName>
        <fullName evidence="14">Peptidase S8/S53 domain-containing protein</fullName>
    </recommendedName>
</protein>
<feature type="active site" description="Charge relay system" evidence="6">
    <location>
        <position position="385"/>
    </location>
</feature>
<accession>A0A9P8L2W5</accession>
<feature type="signal peptide" evidence="9">
    <location>
        <begin position="1"/>
        <end position="19"/>
    </location>
</feature>
<keyword evidence="13" id="KW-1185">Reference proteome</keyword>
<dbReference type="InterPro" id="IPR023828">
    <property type="entry name" value="Peptidase_S8_Ser-AS"/>
</dbReference>
<keyword evidence="3 9" id="KW-0732">Signal</keyword>
<dbReference type="PROSITE" id="PS51892">
    <property type="entry name" value="SUBTILASE"/>
    <property type="match status" value="1"/>
</dbReference>
<evidence type="ECO:0000256" key="7">
    <source>
        <dbReference type="RuleBase" id="RU003355"/>
    </source>
</evidence>
<dbReference type="InterPro" id="IPR023827">
    <property type="entry name" value="Peptidase_S8_Asp-AS"/>
</dbReference>
<proteinExistence type="inferred from homology"/>
<evidence type="ECO:0000259" key="11">
    <source>
        <dbReference type="Pfam" id="PF05922"/>
    </source>
</evidence>
<feature type="compositionally biased region" description="Low complexity" evidence="8">
    <location>
        <begin position="39"/>
        <end position="59"/>
    </location>
</feature>
<keyword evidence="4 6" id="KW-0378">Hydrolase</keyword>
<dbReference type="InterPro" id="IPR036852">
    <property type="entry name" value="Peptidase_S8/S53_dom_sf"/>
</dbReference>
<dbReference type="PANTHER" id="PTHR43806:SF11">
    <property type="entry name" value="CEREVISIN-RELATED"/>
    <property type="match status" value="1"/>
</dbReference>
<feature type="domain" description="Inhibitor I9" evidence="11">
    <location>
        <begin position="59"/>
        <end position="133"/>
    </location>
</feature>
<dbReference type="Pfam" id="PF00082">
    <property type="entry name" value="Peptidase_S8"/>
    <property type="match status" value="1"/>
</dbReference>
<dbReference type="InterPro" id="IPR015500">
    <property type="entry name" value="Peptidase_S8_subtilisin-rel"/>
</dbReference>
<keyword evidence="2 6" id="KW-0645">Protease</keyword>
<dbReference type="InterPro" id="IPR010259">
    <property type="entry name" value="S8pro/Inhibitor_I9"/>
</dbReference>
<evidence type="ECO:0000259" key="10">
    <source>
        <dbReference type="Pfam" id="PF00082"/>
    </source>
</evidence>
<comment type="caution">
    <text evidence="12">The sequence shown here is derived from an EMBL/GenBank/DDBJ whole genome shotgun (WGS) entry which is preliminary data.</text>
</comment>
<evidence type="ECO:0000256" key="1">
    <source>
        <dbReference type="ARBA" id="ARBA00011073"/>
    </source>
</evidence>
<evidence type="ECO:0000256" key="4">
    <source>
        <dbReference type="ARBA" id="ARBA00022801"/>
    </source>
</evidence>
<dbReference type="PROSITE" id="PS00138">
    <property type="entry name" value="SUBTILASE_SER"/>
    <property type="match status" value="1"/>
</dbReference>
<dbReference type="PROSITE" id="PS00137">
    <property type="entry name" value="SUBTILASE_HIS"/>
    <property type="match status" value="1"/>
</dbReference>
<dbReference type="PROSITE" id="PS00136">
    <property type="entry name" value="SUBTILASE_ASP"/>
    <property type="match status" value="1"/>
</dbReference>
<dbReference type="InterPro" id="IPR022398">
    <property type="entry name" value="Peptidase_S8_His-AS"/>
</dbReference>
<dbReference type="Proteomes" id="UP000698800">
    <property type="component" value="Unassembled WGS sequence"/>
</dbReference>
<evidence type="ECO:0000256" key="3">
    <source>
        <dbReference type="ARBA" id="ARBA00022729"/>
    </source>
</evidence>
<dbReference type="GO" id="GO:0006508">
    <property type="term" value="P:proteolysis"/>
    <property type="evidence" value="ECO:0007669"/>
    <property type="project" value="UniProtKB-KW"/>
</dbReference>
<sequence length="472" mass="48167">MKPISFVCIAALAAGYALAAPRHRGYSPSAISPTPPAPVATNSLSTNQTTQDDSSSHQSGGEEYVVIFDPDHPSPPNVLDVLQGLGLDPAHPDVKYVFNNSAFSGFAGSMKGHCINALNAMDTVKYVEKSVKVVSLSPQTRSGAPWGLQQLSQSSPVGSDPTKLQFTYSFDNTGGLGSNVDIYIVDTGINTDHLAFGGRATMGFSVDGDLSTTTDGAGHGTHVAGTAGANVFGVASGANLIGVKVLGSDGSGSSSDVISGLDWVISNHDKRKSQPGFVGSIASMSWSLGNERSTSVEQAIGALFSAGIHSSVAAGNEGIDACNQSPSSTGGRQGPSVVVGSVDNNLIRSSFSNTGSCVDVYAPGESVISTWIGGNTVVNTLDGTSMACPHVTGLMAYLLVQNPSLSSPSAMKAFIVQNAAGGAINVPGLLLASNGFSGPPSLKPRDEGSNGLEQRWAALVPSPGTRWPALVV</sequence>
<evidence type="ECO:0000256" key="2">
    <source>
        <dbReference type="ARBA" id="ARBA00022670"/>
    </source>
</evidence>
<feature type="active site" description="Charge relay system" evidence="6">
    <location>
        <position position="186"/>
    </location>
</feature>
<dbReference type="EMBL" id="JAGHQL010000084">
    <property type="protein sequence ID" value="KAH0541239.1"/>
    <property type="molecule type" value="Genomic_DNA"/>
</dbReference>
<comment type="similarity">
    <text evidence="1 6 7">Belongs to the peptidase S8 family.</text>
</comment>
<dbReference type="GO" id="GO:0004252">
    <property type="term" value="F:serine-type endopeptidase activity"/>
    <property type="evidence" value="ECO:0007669"/>
    <property type="project" value="UniProtKB-UniRule"/>
</dbReference>
<feature type="active site" description="Charge relay system" evidence="6">
    <location>
        <position position="219"/>
    </location>
</feature>
<dbReference type="InterPro" id="IPR050131">
    <property type="entry name" value="Peptidase_S8_subtilisin-like"/>
</dbReference>
<evidence type="ECO:0000256" key="6">
    <source>
        <dbReference type="PROSITE-ProRule" id="PRU01240"/>
    </source>
</evidence>
<evidence type="ECO:0000256" key="8">
    <source>
        <dbReference type="SAM" id="MobiDB-lite"/>
    </source>
</evidence>
<name>A0A9P8L2W5_9PEZI</name>
<feature type="region of interest" description="Disordered" evidence="8">
    <location>
        <begin position="25"/>
        <end position="60"/>
    </location>
</feature>
<dbReference type="AlphaFoldDB" id="A0A9P8L2W5"/>
<evidence type="ECO:0000256" key="5">
    <source>
        <dbReference type="ARBA" id="ARBA00022825"/>
    </source>
</evidence>
<dbReference type="InterPro" id="IPR000209">
    <property type="entry name" value="Peptidase_S8/S53_dom"/>
</dbReference>
<evidence type="ECO:0000313" key="12">
    <source>
        <dbReference type="EMBL" id="KAH0541239.1"/>
    </source>
</evidence>
<dbReference type="PRINTS" id="PR00723">
    <property type="entry name" value="SUBTILISIN"/>
</dbReference>
<evidence type="ECO:0008006" key="14">
    <source>
        <dbReference type="Google" id="ProtNLM"/>
    </source>
</evidence>
<dbReference type="FunFam" id="3.40.50.200:FF:000007">
    <property type="entry name" value="Subtilisin-like serine protease"/>
    <property type="match status" value="1"/>
</dbReference>
<feature type="chain" id="PRO_5040322743" description="Peptidase S8/S53 domain-containing protein" evidence="9">
    <location>
        <begin position="20"/>
        <end position="472"/>
    </location>
</feature>
<reference evidence="12" key="1">
    <citation type="submission" date="2021-03" db="EMBL/GenBank/DDBJ databases">
        <title>Comparative genomics and phylogenomic investigation of the class Geoglossomycetes provide insights into ecological specialization and systematics.</title>
        <authorList>
            <person name="Melie T."/>
            <person name="Pirro S."/>
            <person name="Miller A.N."/>
            <person name="Quandt A."/>
        </authorList>
    </citation>
    <scope>NUCLEOTIDE SEQUENCE</scope>
    <source>
        <strain evidence="12">GBOQ0MN5Z8</strain>
    </source>
</reference>